<protein>
    <submittedName>
        <fullName evidence="2">Putative secreted protein</fullName>
    </submittedName>
</protein>
<reference evidence="2" key="1">
    <citation type="submission" date="2019-12" db="EMBL/GenBank/DDBJ databases">
        <title>An insight into the sialome of adult female Ixodes ricinus ticks feeding for 6 days.</title>
        <authorList>
            <person name="Perner J."/>
            <person name="Ribeiro J.M.C."/>
        </authorList>
    </citation>
    <scope>NUCLEOTIDE SEQUENCE</scope>
    <source>
        <strain evidence="2">Semi-engorged</strain>
        <tissue evidence="2">Salivary glands</tissue>
    </source>
</reference>
<dbReference type="AlphaFoldDB" id="A0A6B0U6F7"/>
<evidence type="ECO:0000256" key="1">
    <source>
        <dbReference type="SAM" id="SignalP"/>
    </source>
</evidence>
<accession>A0A6B0U6F7</accession>
<sequence length="95" mass="10392">MRACIITGNKKKALSVSLAVLLLCHFKVSSNSREHTHPLQWTVRKPDGDTTRSVPSPGSCRASAVKSKIFSCKSASCVYSYLSSVDHVENCPRLL</sequence>
<proteinExistence type="predicted"/>
<feature type="chain" id="PRO_5025561807" evidence="1">
    <location>
        <begin position="33"/>
        <end position="95"/>
    </location>
</feature>
<organism evidence="2">
    <name type="scientific">Ixodes ricinus</name>
    <name type="common">Common tick</name>
    <name type="synonym">Acarus ricinus</name>
    <dbReference type="NCBI Taxonomy" id="34613"/>
    <lineage>
        <taxon>Eukaryota</taxon>
        <taxon>Metazoa</taxon>
        <taxon>Ecdysozoa</taxon>
        <taxon>Arthropoda</taxon>
        <taxon>Chelicerata</taxon>
        <taxon>Arachnida</taxon>
        <taxon>Acari</taxon>
        <taxon>Parasitiformes</taxon>
        <taxon>Ixodida</taxon>
        <taxon>Ixodoidea</taxon>
        <taxon>Ixodidae</taxon>
        <taxon>Ixodinae</taxon>
        <taxon>Ixodes</taxon>
    </lineage>
</organism>
<name>A0A6B0U6F7_IXORI</name>
<dbReference type="EMBL" id="GIFC01005165">
    <property type="protein sequence ID" value="MXU87248.1"/>
    <property type="molecule type" value="Transcribed_RNA"/>
</dbReference>
<feature type="signal peptide" evidence="1">
    <location>
        <begin position="1"/>
        <end position="32"/>
    </location>
</feature>
<evidence type="ECO:0000313" key="2">
    <source>
        <dbReference type="EMBL" id="MXU87248.1"/>
    </source>
</evidence>
<keyword evidence="1" id="KW-0732">Signal</keyword>